<dbReference type="PANTHER" id="PTHR44943:SF8">
    <property type="entry name" value="TPR REPEAT-CONTAINING PROTEIN MJ0263"/>
    <property type="match status" value="1"/>
</dbReference>
<organism evidence="4 5">
    <name type="scientific">Methanobrevibacter oralis</name>
    <dbReference type="NCBI Taxonomy" id="66851"/>
    <lineage>
        <taxon>Archaea</taxon>
        <taxon>Methanobacteriati</taxon>
        <taxon>Methanobacteriota</taxon>
        <taxon>Methanomada group</taxon>
        <taxon>Methanobacteria</taxon>
        <taxon>Methanobacteriales</taxon>
        <taxon>Methanobacteriaceae</taxon>
        <taxon>Methanobrevibacter</taxon>
    </lineage>
</organism>
<dbReference type="Pfam" id="PF13181">
    <property type="entry name" value="TPR_8"/>
    <property type="match status" value="2"/>
</dbReference>
<dbReference type="STRING" id="66851.MBORA_09890"/>
<evidence type="ECO:0000313" key="5">
    <source>
        <dbReference type="Proteomes" id="UP000077428"/>
    </source>
</evidence>
<dbReference type="PROSITE" id="PS50005">
    <property type="entry name" value="TPR"/>
    <property type="match status" value="1"/>
</dbReference>
<reference evidence="5" key="1">
    <citation type="journal article" date="2016" name="Genome Announc.">
        <title>Draft Genome Sequences of Methanobrevibacter curvatus DSM11111, Methanobrevibacter cuticularis DSM11139, Methanobrevibacter filiformis DSM11501, and Methanobrevibacter oralis DSM7256.</title>
        <authorList>
            <person name="Poehlein A."/>
            <person name="Seedorf H."/>
        </authorList>
    </citation>
    <scope>NUCLEOTIDE SEQUENCE [LARGE SCALE GENOMIC DNA]</scope>
    <source>
        <strain evidence="5">DSM 7256 / JCM 30027 / ZR</strain>
    </source>
</reference>
<comment type="caution">
    <text evidence="4">The sequence shown here is derived from an EMBL/GenBank/DDBJ whole genome shotgun (WGS) entry which is preliminary data.</text>
</comment>
<keyword evidence="2 3" id="KW-0802">TPR repeat</keyword>
<accession>A0A166B6V8</accession>
<keyword evidence="1" id="KW-0677">Repeat</keyword>
<feature type="repeat" description="TPR" evidence="3">
    <location>
        <begin position="68"/>
        <end position="101"/>
    </location>
</feature>
<dbReference type="EMBL" id="LWMU01000060">
    <property type="protein sequence ID" value="KZX12946.1"/>
    <property type="molecule type" value="Genomic_DNA"/>
</dbReference>
<name>A0A166B6V8_METOA</name>
<evidence type="ECO:0000256" key="3">
    <source>
        <dbReference type="PROSITE-ProRule" id="PRU00339"/>
    </source>
</evidence>
<dbReference type="InterPro" id="IPR011990">
    <property type="entry name" value="TPR-like_helical_dom_sf"/>
</dbReference>
<dbReference type="InterPro" id="IPR051685">
    <property type="entry name" value="Ycf3/AcsC/BcsC/TPR_MFPF"/>
</dbReference>
<keyword evidence="5" id="KW-1185">Reference proteome</keyword>
<sequence>MINHKIINALEFMQYDYEKALKLFNEVLEVEPTNIEAINGKGSTLMKLHKMDEAEKYFDYSLSIIENSSALINKGILSKNKQDYENALIYYNKAIEIDSNLNNIISILKNEVMEKLDMDYVINLGNFNQEAKILIKKGIIYEKSGKLWDAWDCFLKAIEKDVTCENLIDPFISKIKTIIKNEFLFKTPQLDNAKKDKLKNVILKTLFIEEDLEKALSLLNEILRGNSNDLDALNYKGCILFYFDETEKSLECFDKCLKIDNTDIYALFNKALVLRSSNKLPEALICFDKLLDYDETYNKAKAYQLEILGKLII</sequence>
<proteinExistence type="predicted"/>
<dbReference type="PANTHER" id="PTHR44943">
    <property type="entry name" value="CELLULOSE SYNTHASE OPERON PROTEIN C"/>
    <property type="match status" value="1"/>
</dbReference>
<dbReference type="SMART" id="SM00028">
    <property type="entry name" value="TPR"/>
    <property type="match status" value="6"/>
</dbReference>
<dbReference type="RefSeq" id="WP_042692337.1">
    <property type="nucleotide sequence ID" value="NZ_CABMAB010000007.1"/>
</dbReference>
<evidence type="ECO:0000256" key="1">
    <source>
        <dbReference type="ARBA" id="ARBA00022737"/>
    </source>
</evidence>
<evidence type="ECO:0000313" key="4">
    <source>
        <dbReference type="EMBL" id="KZX12946.1"/>
    </source>
</evidence>
<dbReference type="Gene3D" id="1.25.40.10">
    <property type="entry name" value="Tetratricopeptide repeat domain"/>
    <property type="match status" value="3"/>
</dbReference>
<dbReference type="SUPFAM" id="SSF48452">
    <property type="entry name" value="TPR-like"/>
    <property type="match status" value="2"/>
</dbReference>
<dbReference type="AlphaFoldDB" id="A0A166B6V8"/>
<dbReference type="Proteomes" id="UP000077428">
    <property type="component" value="Unassembled WGS sequence"/>
</dbReference>
<dbReference type="OrthoDB" id="115601at2157"/>
<protein>
    <submittedName>
        <fullName evidence="4">Tetratricopeptide repeat protein</fullName>
    </submittedName>
</protein>
<dbReference type="InterPro" id="IPR019734">
    <property type="entry name" value="TPR_rpt"/>
</dbReference>
<gene>
    <name evidence="4" type="ORF">MBORA_09890</name>
</gene>
<evidence type="ECO:0000256" key="2">
    <source>
        <dbReference type="ARBA" id="ARBA00022803"/>
    </source>
</evidence>
<dbReference type="PATRIC" id="fig|66851.6.peg.1086"/>